<reference evidence="1" key="2">
    <citation type="journal article" date="2015" name="Data Brief">
        <title>Shoot transcriptome of the giant reed, Arundo donax.</title>
        <authorList>
            <person name="Barrero R.A."/>
            <person name="Guerrero F.D."/>
            <person name="Moolhuijzen P."/>
            <person name="Goolsby J.A."/>
            <person name="Tidwell J."/>
            <person name="Bellgard S.E."/>
            <person name="Bellgard M.I."/>
        </authorList>
    </citation>
    <scope>NUCLEOTIDE SEQUENCE</scope>
    <source>
        <tissue evidence="1">Shoot tissue taken approximately 20 cm above the soil surface</tissue>
    </source>
</reference>
<sequence length="56" mass="6390">MLQAPTTCIHLGFIIYSELYFARTNSAGLKCKQNQLNMRQSENILQMATNICNCSY</sequence>
<accession>A0A0A8ZQZ4</accession>
<protein>
    <submittedName>
        <fullName evidence="1">Uncharacterized protein</fullName>
    </submittedName>
</protein>
<proteinExistence type="predicted"/>
<dbReference type="EMBL" id="GBRH01256684">
    <property type="protein sequence ID" value="JAD41211.1"/>
    <property type="molecule type" value="Transcribed_RNA"/>
</dbReference>
<reference evidence="1" key="1">
    <citation type="submission" date="2014-09" db="EMBL/GenBank/DDBJ databases">
        <authorList>
            <person name="Magalhaes I.L.F."/>
            <person name="Oliveira U."/>
            <person name="Santos F.R."/>
            <person name="Vidigal T.H.D.A."/>
            <person name="Brescovit A.D."/>
            <person name="Santos A.J."/>
        </authorList>
    </citation>
    <scope>NUCLEOTIDE SEQUENCE</scope>
    <source>
        <tissue evidence="1">Shoot tissue taken approximately 20 cm above the soil surface</tissue>
    </source>
</reference>
<name>A0A0A8ZQZ4_ARUDO</name>
<organism evidence="1">
    <name type="scientific">Arundo donax</name>
    <name type="common">Giant reed</name>
    <name type="synonym">Donax arundinaceus</name>
    <dbReference type="NCBI Taxonomy" id="35708"/>
    <lineage>
        <taxon>Eukaryota</taxon>
        <taxon>Viridiplantae</taxon>
        <taxon>Streptophyta</taxon>
        <taxon>Embryophyta</taxon>
        <taxon>Tracheophyta</taxon>
        <taxon>Spermatophyta</taxon>
        <taxon>Magnoliopsida</taxon>
        <taxon>Liliopsida</taxon>
        <taxon>Poales</taxon>
        <taxon>Poaceae</taxon>
        <taxon>PACMAD clade</taxon>
        <taxon>Arundinoideae</taxon>
        <taxon>Arundineae</taxon>
        <taxon>Arundo</taxon>
    </lineage>
</organism>
<dbReference type="AlphaFoldDB" id="A0A0A8ZQZ4"/>
<evidence type="ECO:0000313" key="1">
    <source>
        <dbReference type="EMBL" id="JAD41211.1"/>
    </source>
</evidence>